<keyword evidence="2" id="KW-0732">Signal</keyword>
<feature type="domain" description="NodB homology" evidence="3">
    <location>
        <begin position="87"/>
        <end position="139"/>
    </location>
</feature>
<dbReference type="Proteomes" id="UP000184346">
    <property type="component" value="Unassembled WGS sequence"/>
</dbReference>
<dbReference type="EMBL" id="FQUJ01000011">
    <property type="protein sequence ID" value="SHF40785.1"/>
    <property type="molecule type" value="Genomic_DNA"/>
</dbReference>
<protein>
    <submittedName>
        <fullName evidence="4">Polysaccharide deacetylase</fullName>
    </submittedName>
</protein>
<dbReference type="STRING" id="1121942.SAMN02745148_02541"/>
<evidence type="ECO:0000256" key="2">
    <source>
        <dbReference type="ARBA" id="ARBA00022729"/>
    </source>
</evidence>
<dbReference type="InterPro" id="IPR051398">
    <property type="entry name" value="Polysacch_Deacetylase"/>
</dbReference>
<organism evidence="4 5">
    <name type="scientific">Modicisalibacter ilicicola DSM 19980</name>
    <dbReference type="NCBI Taxonomy" id="1121942"/>
    <lineage>
        <taxon>Bacteria</taxon>
        <taxon>Pseudomonadati</taxon>
        <taxon>Pseudomonadota</taxon>
        <taxon>Gammaproteobacteria</taxon>
        <taxon>Oceanospirillales</taxon>
        <taxon>Halomonadaceae</taxon>
        <taxon>Modicisalibacter</taxon>
    </lineage>
</organism>
<dbReference type="RefSeq" id="WP_072823433.1">
    <property type="nucleotide sequence ID" value="NZ_FQUJ01000011.1"/>
</dbReference>
<dbReference type="GO" id="GO:0005576">
    <property type="term" value="C:extracellular region"/>
    <property type="evidence" value="ECO:0007669"/>
    <property type="project" value="UniProtKB-SubCell"/>
</dbReference>
<sequence>MSALDLAQELVQRLRGHWRRSLVDPLPGRTAILVLHRVLPSEAEARLPHRAPWCLGPESFERLLISLNDMAGLVCLPTAIAPHLAPQARVALTFDDGWRDNADIAAPLLEHYAIPASIFVTTGWLGRPSGAWREVIGEGLWQRQSVATIRDTLGDAGLPLPPMPPTHPGHAYSRALLTYFGRLADTDPRQLNEIADHLHRLLDQPPQGIDPFSVRRLENGGLIRFGARGVTFGAFETQSDERIRWQVRRSLQELRCLCRDPLPLFAYPDEHPSPRVRHIVKQCGVPSALAGGGGWLPHHHDPLALPRIPISQPIAQSPGRLFDYLLGKLTLRD</sequence>
<accession>A0A1M5BEF3</accession>
<proteinExistence type="predicted"/>
<dbReference type="PANTHER" id="PTHR34216">
    <property type="match status" value="1"/>
</dbReference>
<dbReference type="CDD" id="cd10918">
    <property type="entry name" value="CE4_NodB_like_5s_6s"/>
    <property type="match status" value="1"/>
</dbReference>
<dbReference type="GO" id="GO:0005975">
    <property type="term" value="P:carbohydrate metabolic process"/>
    <property type="evidence" value="ECO:0007669"/>
    <property type="project" value="InterPro"/>
</dbReference>
<evidence type="ECO:0000256" key="1">
    <source>
        <dbReference type="ARBA" id="ARBA00004613"/>
    </source>
</evidence>
<evidence type="ECO:0000259" key="3">
    <source>
        <dbReference type="Pfam" id="PF01522"/>
    </source>
</evidence>
<evidence type="ECO:0000313" key="5">
    <source>
        <dbReference type="Proteomes" id="UP000184346"/>
    </source>
</evidence>
<evidence type="ECO:0000313" key="4">
    <source>
        <dbReference type="EMBL" id="SHF40785.1"/>
    </source>
</evidence>
<dbReference type="InterPro" id="IPR011330">
    <property type="entry name" value="Glyco_hydro/deAcase_b/a-brl"/>
</dbReference>
<gene>
    <name evidence="4" type="ORF">SAMN02745148_02541</name>
</gene>
<reference evidence="4 5" key="1">
    <citation type="submission" date="2016-11" db="EMBL/GenBank/DDBJ databases">
        <authorList>
            <person name="Jaros S."/>
            <person name="Januszkiewicz K."/>
            <person name="Wedrychowicz H."/>
        </authorList>
    </citation>
    <scope>NUCLEOTIDE SEQUENCE [LARGE SCALE GENOMIC DNA]</scope>
    <source>
        <strain evidence="4 5">DSM 19980</strain>
    </source>
</reference>
<dbReference type="AlphaFoldDB" id="A0A1M5BEF3"/>
<dbReference type="GO" id="GO:0016810">
    <property type="term" value="F:hydrolase activity, acting on carbon-nitrogen (but not peptide) bonds"/>
    <property type="evidence" value="ECO:0007669"/>
    <property type="project" value="InterPro"/>
</dbReference>
<comment type="subcellular location">
    <subcellularLocation>
        <location evidence="1">Secreted</location>
    </subcellularLocation>
</comment>
<dbReference type="PANTHER" id="PTHR34216:SF3">
    <property type="entry name" value="POLY-BETA-1,6-N-ACETYL-D-GLUCOSAMINE N-DEACETYLASE"/>
    <property type="match status" value="1"/>
</dbReference>
<dbReference type="Gene3D" id="3.20.20.370">
    <property type="entry name" value="Glycoside hydrolase/deacetylase"/>
    <property type="match status" value="1"/>
</dbReference>
<keyword evidence="5" id="KW-1185">Reference proteome</keyword>
<dbReference type="OrthoDB" id="9814639at2"/>
<dbReference type="Pfam" id="PF01522">
    <property type="entry name" value="Polysacc_deac_1"/>
    <property type="match status" value="1"/>
</dbReference>
<dbReference type="SUPFAM" id="SSF88713">
    <property type="entry name" value="Glycoside hydrolase/deacetylase"/>
    <property type="match status" value="1"/>
</dbReference>
<name>A0A1M5BEF3_9GAMM</name>
<dbReference type="InterPro" id="IPR002509">
    <property type="entry name" value="NODB_dom"/>
</dbReference>